<dbReference type="AlphaFoldDB" id="A0AAU7ZXF5"/>
<dbReference type="InterPro" id="IPR020103">
    <property type="entry name" value="PsdUridine_synth_cat_dom_sf"/>
</dbReference>
<dbReference type="GO" id="GO:0001522">
    <property type="term" value="P:pseudouridine synthesis"/>
    <property type="evidence" value="ECO:0007669"/>
    <property type="project" value="InterPro"/>
</dbReference>
<dbReference type="EMBL" id="CP158689">
    <property type="protein sequence ID" value="XCC45252.1"/>
    <property type="molecule type" value="Genomic_DNA"/>
</dbReference>
<accession>A0AAU7ZXF5</accession>
<protein>
    <submittedName>
        <fullName evidence="1">Uncharacterized protein</fullName>
    </submittedName>
</protein>
<reference evidence="1" key="1">
    <citation type="submission" date="2024-06" db="EMBL/GenBank/DDBJ databases">
        <title>Diversity, functionality, and evolutionary history of bacterial symbionts in false click beetles (Coleoptera, Throscidae).</title>
        <authorList>
            <person name="Wierz J.C."/>
            <person name="Malm H."/>
            <person name="Kaltenpoth M."/>
            <person name="Engl T."/>
        </authorList>
    </citation>
    <scope>NUCLEOTIDE SEQUENCE</scope>
    <source>
        <strain evidence="1">Ttur</strain>
    </source>
</reference>
<name>A0AAU7ZXF5_9FLAO</name>
<dbReference type="GO" id="GO:0003723">
    <property type="term" value="F:RNA binding"/>
    <property type="evidence" value="ECO:0007669"/>
    <property type="project" value="InterPro"/>
</dbReference>
<dbReference type="GO" id="GO:0140098">
    <property type="term" value="F:catalytic activity, acting on RNA"/>
    <property type="evidence" value="ECO:0007669"/>
    <property type="project" value="UniProtKB-ARBA"/>
</dbReference>
<dbReference type="GO" id="GO:0009982">
    <property type="term" value="F:pseudouridine synthase activity"/>
    <property type="evidence" value="ECO:0007669"/>
    <property type="project" value="InterPro"/>
</dbReference>
<dbReference type="GO" id="GO:0006396">
    <property type="term" value="P:RNA processing"/>
    <property type="evidence" value="ECO:0007669"/>
    <property type="project" value="UniProtKB-ARBA"/>
</dbReference>
<organism evidence="1">
    <name type="scientific">Candidatus Shikimatogenerans sp. Ttur</name>
    <dbReference type="NCBI Taxonomy" id="3158569"/>
    <lineage>
        <taxon>Bacteria</taxon>
        <taxon>Pseudomonadati</taxon>
        <taxon>Bacteroidota</taxon>
        <taxon>Flavobacteriia</taxon>
        <taxon>Flavobacteriales</taxon>
        <taxon>Candidatus Shikimatogenerans</taxon>
    </lineage>
</organism>
<dbReference type="SUPFAM" id="SSF55120">
    <property type="entry name" value="Pseudouridine synthase"/>
    <property type="match status" value="1"/>
</dbReference>
<sequence>MYVHFDLKIILNFNNILVKLNNILPSYIFIKKIFMVNNNIHARYSAKYRSYIYIISFKKNPFL</sequence>
<proteinExistence type="predicted"/>
<evidence type="ECO:0000313" key="1">
    <source>
        <dbReference type="EMBL" id="XCC45252.1"/>
    </source>
</evidence>
<gene>
    <name evidence="1" type="ORF">ABUS76_00580</name>
</gene>